<reference evidence="2 3" key="1">
    <citation type="submission" date="2023-03" db="EMBL/GenBank/DDBJ databases">
        <title>High recombination rates correlate with genetic variation in Cardiocondyla obscurior ants.</title>
        <authorList>
            <person name="Errbii M."/>
        </authorList>
    </citation>
    <scope>NUCLEOTIDE SEQUENCE [LARGE SCALE GENOMIC DNA]</scope>
    <source>
        <strain evidence="2">Alpha-2009</strain>
        <tissue evidence="2">Whole body</tissue>
    </source>
</reference>
<feature type="region of interest" description="Disordered" evidence="1">
    <location>
        <begin position="64"/>
        <end position="96"/>
    </location>
</feature>
<keyword evidence="3" id="KW-1185">Reference proteome</keyword>
<name>A0AAW2E4V7_9HYME</name>
<dbReference type="Proteomes" id="UP001430953">
    <property type="component" value="Unassembled WGS sequence"/>
</dbReference>
<dbReference type="EMBL" id="JADYXP020000040">
    <property type="protein sequence ID" value="KAL0098698.1"/>
    <property type="molecule type" value="Genomic_DNA"/>
</dbReference>
<protein>
    <submittedName>
        <fullName evidence="2">Uncharacterized protein</fullName>
    </submittedName>
</protein>
<gene>
    <name evidence="2" type="ORF">PUN28_020654</name>
</gene>
<proteinExistence type="predicted"/>
<comment type="caution">
    <text evidence="2">The sequence shown here is derived from an EMBL/GenBank/DDBJ whole genome shotgun (WGS) entry which is preliminary data.</text>
</comment>
<sequence length="96" mass="11147">MESSRYKISSSSIHQFLRYPASKRSPSLAHINQSSRSKRSAKFSKKRSSANDTFVRTAVLRRARPSSHARVVHESPQRRHLLQYRTERPGGRRRTV</sequence>
<feature type="compositionally biased region" description="Basic residues" evidence="1">
    <location>
        <begin position="36"/>
        <end position="48"/>
    </location>
</feature>
<dbReference type="AlphaFoldDB" id="A0AAW2E4V7"/>
<evidence type="ECO:0000313" key="3">
    <source>
        <dbReference type="Proteomes" id="UP001430953"/>
    </source>
</evidence>
<organism evidence="2 3">
    <name type="scientific">Cardiocondyla obscurior</name>
    <dbReference type="NCBI Taxonomy" id="286306"/>
    <lineage>
        <taxon>Eukaryota</taxon>
        <taxon>Metazoa</taxon>
        <taxon>Ecdysozoa</taxon>
        <taxon>Arthropoda</taxon>
        <taxon>Hexapoda</taxon>
        <taxon>Insecta</taxon>
        <taxon>Pterygota</taxon>
        <taxon>Neoptera</taxon>
        <taxon>Endopterygota</taxon>
        <taxon>Hymenoptera</taxon>
        <taxon>Apocrita</taxon>
        <taxon>Aculeata</taxon>
        <taxon>Formicoidea</taxon>
        <taxon>Formicidae</taxon>
        <taxon>Myrmicinae</taxon>
        <taxon>Cardiocondyla</taxon>
    </lineage>
</organism>
<accession>A0AAW2E4V7</accession>
<evidence type="ECO:0000313" key="2">
    <source>
        <dbReference type="EMBL" id="KAL0098698.1"/>
    </source>
</evidence>
<evidence type="ECO:0000256" key="1">
    <source>
        <dbReference type="SAM" id="MobiDB-lite"/>
    </source>
</evidence>
<feature type="region of interest" description="Disordered" evidence="1">
    <location>
        <begin position="20"/>
        <end position="51"/>
    </location>
</feature>